<dbReference type="PANTHER" id="PTHR43792:SF9">
    <property type="entry name" value="RIBOSOMAL-PROTEIN-ALANINE ACETYLTRANSFERASE"/>
    <property type="match status" value="1"/>
</dbReference>
<organism evidence="2 3">
    <name type="scientific">Heyndrickxia oleronia</name>
    <dbReference type="NCBI Taxonomy" id="38875"/>
    <lineage>
        <taxon>Bacteria</taxon>
        <taxon>Bacillati</taxon>
        <taxon>Bacillota</taxon>
        <taxon>Bacilli</taxon>
        <taxon>Bacillales</taxon>
        <taxon>Bacillaceae</taxon>
        <taxon>Heyndrickxia</taxon>
    </lineage>
</organism>
<dbReference type="InterPro" id="IPR016181">
    <property type="entry name" value="Acyl_CoA_acyltransferase"/>
</dbReference>
<dbReference type="RefSeq" id="WP_078109596.1">
    <property type="nucleotide sequence ID" value="NZ_CP065424.1"/>
</dbReference>
<dbReference type="Proteomes" id="UP000189761">
    <property type="component" value="Unassembled WGS sequence"/>
</dbReference>
<dbReference type="InterPro" id="IPR000182">
    <property type="entry name" value="GNAT_dom"/>
</dbReference>
<proteinExistence type="predicted"/>
<accession>A0A8E2IBD7</accession>
<evidence type="ECO:0000259" key="1">
    <source>
        <dbReference type="PROSITE" id="PS51186"/>
    </source>
</evidence>
<evidence type="ECO:0000313" key="3">
    <source>
        <dbReference type="Proteomes" id="UP000189761"/>
    </source>
</evidence>
<reference evidence="2 3" key="1">
    <citation type="submission" date="2017-01" db="EMBL/GenBank/DDBJ databases">
        <title>Draft genome sequence of Bacillus oleronius.</title>
        <authorList>
            <person name="Allam M."/>
        </authorList>
    </citation>
    <scope>NUCLEOTIDE SEQUENCE [LARGE SCALE GENOMIC DNA]</scope>
    <source>
        <strain evidence="2 3">DSM 9356</strain>
    </source>
</reference>
<dbReference type="PANTHER" id="PTHR43792">
    <property type="entry name" value="GNAT FAMILY, PUTATIVE (AFU_ORTHOLOGUE AFUA_3G00765)-RELATED-RELATED"/>
    <property type="match status" value="1"/>
</dbReference>
<dbReference type="GO" id="GO:0008999">
    <property type="term" value="F:protein-N-terminal-alanine acetyltransferase activity"/>
    <property type="evidence" value="ECO:0007669"/>
    <property type="project" value="TreeGrafter"/>
</dbReference>
<dbReference type="Gene3D" id="3.40.630.30">
    <property type="match status" value="1"/>
</dbReference>
<dbReference type="GO" id="GO:0005737">
    <property type="term" value="C:cytoplasm"/>
    <property type="evidence" value="ECO:0007669"/>
    <property type="project" value="TreeGrafter"/>
</dbReference>
<dbReference type="SUPFAM" id="SSF55729">
    <property type="entry name" value="Acyl-CoA N-acyltransferases (Nat)"/>
    <property type="match status" value="1"/>
</dbReference>
<comment type="caution">
    <text evidence="2">The sequence shown here is derived from an EMBL/GenBank/DDBJ whole genome shotgun (WGS) entry which is preliminary data.</text>
</comment>
<protein>
    <submittedName>
        <fullName evidence="2">GNAT family N-acetyltransferase</fullName>
    </submittedName>
</protein>
<feature type="domain" description="N-acetyltransferase" evidence="1">
    <location>
        <begin position="10"/>
        <end position="166"/>
    </location>
</feature>
<keyword evidence="2" id="KW-0808">Transferase</keyword>
<dbReference type="PROSITE" id="PS51186">
    <property type="entry name" value="GNAT"/>
    <property type="match status" value="1"/>
</dbReference>
<evidence type="ECO:0000313" key="2">
    <source>
        <dbReference type="EMBL" id="OOP69438.1"/>
    </source>
</evidence>
<gene>
    <name evidence="2" type="ORF">BWZ43_04965</name>
</gene>
<name>A0A8E2IBD7_9BACI</name>
<dbReference type="AlphaFoldDB" id="A0A8E2IBD7"/>
<dbReference type="Pfam" id="PF13302">
    <property type="entry name" value="Acetyltransf_3"/>
    <property type="match status" value="1"/>
</dbReference>
<dbReference type="EMBL" id="MTLA01000053">
    <property type="protein sequence ID" value="OOP69438.1"/>
    <property type="molecule type" value="Genomic_DNA"/>
</dbReference>
<sequence length="176" mass="20272">MKELLTTERLLLRKIHVSDSESLFSIWSDPDVTKYMNIDRFTDVSRAREMIELLNHLSQENKAIRYSIIKKDTQDIIGSCGYNSLDYDHSKVELGYEISKAYWGKGYAPEAISSLVHYAFNSLGMNRIEARVEPANKSSVKVLQKLNFTFEGTMRKCEKSKGRFIDLSIFSKLITD</sequence>
<keyword evidence="3" id="KW-1185">Reference proteome</keyword>
<dbReference type="InterPro" id="IPR051531">
    <property type="entry name" value="N-acetyltransferase"/>
</dbReference>